<dbReference type="RefSeq" id="WP_118199340.1">
    <property type="nucleotide sequence ID" value="NZ_QRHO01000018.1"/>
</dbReference>
<protein>
    <submittedName>
        <fullName evidence="1">AbrB/MazE/SpoVT family DNA-binding domain-containing protein</fullName>
    </submittedName>
</protein>
<dbReference type="GO" id="GO:0003677">
    <property type="term" value="F:DNA binding"/>
    <property type="evidence" value="ECO:0007669"/>
    <property type="project" value="UniProtKB-KW"/>
</dbReference>
<proteinExistence type="predicted"/>
<accession>A0A3R6DLU7</accession>
<reference evidence="1 2" key="1">
    <citation type="submission" date="2018-08" db="EMBL/GenBank/DDBJ databases">
        <title>A genome reference for cultivated species of the human gut microbiota.</title>
        <authorList>
            <person name="Zou Y."/>
            <person name="Xue W."/>
            <person name="Luo G."/>
        </authorList>
    </citation>
    <scope>NUCLEOTIDE SEQUENCE [LARGE SCALE GENOMIC DNA]</scope>
    <source>
        <strain evidence="1 2">AM23-3</strain>
    </source>
</reference>
<dbReference type="Proteomes" id="UP000284579">
    <property type="component" value="Unassembled WGS sequence"/>
</dbReference>
<comment type="caution">
    <text evidence="1">The sequence shown here is derived from an EMBL/GenBank/DDBJ whole genome shotgun (WGS) entry which is preliminary data.</text>
</comment>
<dbReference type="EMBL" id="QRHO01000018">
    <property type="protein sequence ID" value="RHF82045.1"/>
    <property type="molecule type" value="Genomic_DNA"/>
</dbReference>
<evidence type="ECO:0000313" key="1">
    <source>
        <dbReference type="EMBL" id="RHF82045.1"/>
    </source>
</evidence>
<name>A0A3R6DLU7_9FIRM</name>
<sequence>MLEVERNIIFNKAGGNAGKTSYSYKLSLPADAIEALGATPEDRGVIMRIEEGKIIIEKA</sequence>
<evidence type="ECO:0000313" key="2">
    <source>
        <dbReference type="Proteomes" id="UP000284579"/>
    </source>
</evidence>
<organism evidence="1 2">
    <name type="scientific">Coprococcus comes</name>
    <dbReference type="NCBI Taxonomy" id="410072"/>
    <lineage>
        <taxon>Bacteria</taxon>
        <taxon>Bacillati</taxon>
        <taxon>Bacillota</taxon>
        <taxon>Clostridia</taxon>
        <taxon>Lachnospirales</taxon>
        <taxon>Lachnospiraceae</taxon>
        <taxon>Coprococcus</taxon>
    </lineage>
</organism>
<gene>
    <name evidence="1" type="ORF">DW656_12235</name>
</gene>
<keyword evidence="1" id="KW-0238">DNA-binding</keyword>
<dbReference type="AlphaFoldDB" id="A0A3R6DLU7"/>